<dbReference type="PIRSF" id="PIRSF016184">
    <property type="entry name" value="PhzC_PhzF"/>
    <property type="match status" value="1"/>
</dbReference>
<evidence type="ECO:0000256" key="2">
    <source>
        <dbReference type="SAM" id="MobiDB-lite"/>
    </source>
</evidence>
<organism evidence="3 4">
    <name type="scientific">Frankia canadensis</name>
    <dbReference type="NCBI Taxonomy" id="1836972"/>
    <lineage>
        <taxon>Bacteria</taxon>
        <taxon>Bacillati</taxon>
        <taxon>Actinomycetota</taxon>
        <taxon>Actinomycetes</taxon>
        <taxon>Frankiales</taxon>
        <taxon>Frankiaceae</taxon>
        <taxon>Frankia</taxon>
    </lineage>
</organism>
<gene>
    <name evidence="3" type="ORF">FRACA_930004</name>
</gene>
<dbReference type="Proteomes" id="UP000234331">
    <property type="component" value="Unassembled WGS sequence"/>
</dbReference>
<dbReference type="EMBL" id="FZMO01000562">
    <property type="protein sequence ID" value="SNQ52140.1"/>
    <property type="molecule type" value="Genomic_DNA"/>
</dbReference>
<evidence type="ECO:0000313" key="3">
    <source>
        <dbReference type="EMBL" id="SNQ52140.1"/>
    </source>
</evidence>
<feature type="region of interest" description="Disordered" evidence="2">
    <location>
        <begin position="96"/>
        <end position="122"/>
    </location>
</feature>
<dbReference type="NCBIfam" id="TIGR00654">
    <property type="entry name" value="PhzF_family"/>
    <property type="match status" value="1"/>
</dbReference>
<dbReference type="PANTHER" id="PTHR13774">
    <property type="entry name" value="PHENAZINE BIOSYNTHESIS PROTEIN"/>
    <property type="match status" value="1"/>
</dbReference>
<evidence type="ECO:0000313" key="4">
    <source>
        <dbReference type="Proteomes" id="UP000234331"/>
    </source>
</evidence>
<dbReference type="InterPro" id="IPR003719">
    <property type="entry name" value="Phenazine_PhzF-like"/>
</dbReference>
<name>A0A2I2L2J2_9ACTN</name>
<feature type="active site" evidence="1">
    <location>
        <position position="47"/>
    </location>
</feature>
<dbReference type="Gene3D" id="3.10.310.10">
    <property type="entry name" value="Diaminopimelate Epimerase, Chain A, domain 1"/>
    <property type="match status" value="2"/>
</dbReference>
<feature type="compositionally biased region" description="Basic and acidic residues" evidence="2">
    <location>
        <begin position="109"/>
        <end position="122"/>
    </location>
</feature>
<keyword evidence="4" id="KW-1185">Reference proteome</keyword>
<proteinExistence type="predicted"/>
<dbReference type="SUPFAM" id="SSF54506">
    <property type="entry name" value="Diaminopimelate epimerase-like"/>
    <property type="match status" value="1"/>
</dbReference>
<sequence>MMKRPFQQVDVFTTTPYRGNPVAVVLDGTGLDDEAMARFARWTNLSETTFVLPPRTPDADYRVRIFTPTAELPFAGHPTLGTCHAWLEARPFTDSPEHIDQQHTTQPHTDQERVSRERVPRERVPRERIVQECGAGLVPLLRTTHGLAFAAPPLLRRGPLDERLLAQVGSMLNLPPQDIVAAAWVDNGPGWVAVLLASSEAVLALRPHRVDLPLGAIGPHPPGSDAEFEVRAFLPRGTAVVEDPVTGSLNAALAQWLLHDGRARAPYTASQGTLLGRQGRVHISTDADDTVWVAGGTVTCVRGAVEL</sequence>
<evidence type="ECO:0000256" key="1">
    <source>
        <dbReference type="PIRSR" id="PIRSR016184-1"/>
    </source>
</evidence>
<dbReference type="GO" id="GO:0005737">
    <property type="term" value="C:cytoplasm"/>
    <property type="evidence" value="ECO:0007669"/>
    <property type="project" value="TreeGrafter"/>
</dbReference>
<protein>
    <submittedName>
        <fullName evidence="3">Phenazine biosynthesis protein PhzF family</fullName>
    </submittedName>
</protein>
<dbReference type="PANTHER" id="PTHR13774:SF32">
    <property type="entry name" value="ANTISENSE-ENHANCING SEQUENCE 1"/>
    <property type="match status" value="1"/>
</dbReference>
<accession>A0A2I2L2J2</accession>
<reference evidence="3 4" key="1">
    <citation type="submission" date="2017-06" db="EMBL/GenBank/DDBJ databases">
        <authorList>
            <person name="Kim H.J."/>
            <person name="Triplett B.A."/>
        </authorList>
    </citation>
    <scope>NUCLEOTIDE SEQUENCE [LARGE SCALE GENOMIC DNA]</scope>
    <source>
        <strain evidence="3">FRACA_ARgP5</strain>
    </source>
</reference>
<dbReference type="Pfam" id="PF02567">
    <property type="entry name" value="PhzC-PhzF"/>
    <property type="match status" value="1"/>
</dbReference>
<dbReference type="GO" id="GO:0016853">
    <property type="term" value="F:isomerase activity"/>
    <property type="evidence" value="ECO:0007669"/>
    <property type="project" value="TreeGrafter"/>
</dbReference>
<dbReference type="AlphaFoldDB" id="A0A2I2L2J2"/>